<feature type="region of interest" description="Disordered" evidence="5">
    <location>
        <begin position="41"/>
        <end position="64"/>
    </location>
</feature>
<evidence type="ECO:0000256" key="2">
    <source>
        <dbReference type="ARBA" id="ARBA00022692"/>
    </source>
</evidence>
<evidence type="ECO:0000259" key="6">
    <source>
        <dbReference type="SMART" id="SM01158"/>
    </source>
</evidence>
<evidence type="ECO:0000256" key="1">
    <source>
        <dbReference type="ARBA" id="ARBA00004370"/>
    </source>
</evidence>
<evidence type="ECO:0000313" key="7">
    <source>
        <dbReference type="Proteomes" id="UP000694941"/>
    </source>
</evidence>
<dbReference type="InterPro" id="IPR039868">
    <property type="entry name" value="ARMD3-like"/>
</dbReference>
<dbReference type="InterPro" id="IPR013636">
    <property type="entry name" value="ARMH3_C"/>
</dbReference>
<keyword evidence="7" id="KW-1185">Reference proteome</keyword>
<name>A0ABM1BM07_LIMPO</name>
<feature type="compositionally biased region" description="Polar residues" evidence="5">
    <location>
        <begin position="41"/>
        <end position="63"/>
    </location>
</feature>
<dbReference type="Pfam" id="PF08427">
    <property type="entry name" value="ARMH3_C"/>
    <property type="match status" value="1"/>
</dbReference>
<dbReference type="Proteomes" id="UP000694941">
    <property type="component" value="Unplaced"/>
</dbReference>
<evidence type="ECO:0000313" key="8">
    <source>
        <dbReference type="RefSeq" id="XP_013784692.2"/>
    </source>
</evidence>
<protein>
    <submittedName>
        <fullName evidence="8">UPF0668 protein C10orf76 homolog</fullName>
    </submittedName>
</protein>
<dbReference type="GeneID" id="106468800"/>
<organism evidence="7 8">
    <name type="scientific">Limulus polyphemus</name>
    <name type="common">Atlantic horseshoe crab</name>
    <dbReference type="NCBI Taxonomy" id="6850"/>
    <lineage>
        <taxon>Eukaryota</taxon>
        <taxon>Metazoa</taxon>
        <taxon>Ecdysozoa</taxon>
        <taxon>Arthropoda</taxon>
        <taxon>Chelicerata</taxon>
        <taxon>Merostomata</taxon>
        <taxon>Xiphosura</taxon>
        <taxon>Limulidae</taxon>
        <taxon>Limulus</taxon>
    </lineage>
</organism>
<keyword evidence="3" id="KW-1133">Transmembrane helix</keyword>
<gene>
    <name evidence="8" type="primary">LOC106468800</name>
</gene>
<dbReference type="RefSeq" id="XP_013784692.2">
    <property type="nucleotide sequence ID" value="XM_013929238.2"/>
</dbReference>
<feature type="domain" description="Armadillo-like helical" evidence="6">
    <location>
        <begin position="143"/>
        <end position="379"/>
    </location>
</feature>
<evidence type="ECO:0000256" key="4">
    <source>
        <dbReference type="ARBA" id="ARBA00023136"/>
    </source>
</evidence>
<keyword evidence="2" id="KW-0812">Transmembrane</keyword>
<evidence type="ECO:0000256" key="5">
    <source>
        <dbReference type="SAM" id="MobiDB-lite"/>
    </source>
</evidence>
<dbReference type="SMART" id="SM01158">
    <property type="entry name" value="DUF1741"/>
    <property type="match status" value="1"/>
</dbReference>
<evidence type="ECO:0000256" key="3">
    <source>
        <dbReference type="ARBA" id="ARBA00022989"/>
    </source>
</evidence>
<sequence>LVCYCTNVEFFSRANDAVLLALYEAVHLNRNFITALTHSLTDSCGPSTSPTPVSSEGTSQGSADLTDIHTPPSNLLVTFLEFSSIVFQNTKTEANIQTAKLCFTILICIAEDQYANSIMHDINMVFKVQLHRVPMRHRKVSSERRSPSRPLACAILDLMVEFIFSHMRKTLLLELFNRCLGIIHRLLCYQKKCRVRLQHNWKELWTALINLLKFMLSHESDLVKKYNTFQLAHQVINIFNLFITFGDTFLPSPTSYDELYYEIIRMHQVFDNTYSMALRYTTTGGNWKDSAAKLTNSLVNIRAIINHFSPKIDSWASANYISTLTEEQVLEVVRNNYDTLTLKLHDNLDQFERYSEKPKESSFFTQMVRSVVSEYQQSLNFTSLEQQNLLQEFSTIT</sequence>
<accession>A0ABM1BM07</accession>
<dbReference type="PANTHER" id="PTHR13608">
    <property type="entry name" value="ARMADILLO-LIKE HELICAL DOMAIN-CONTAINING PROTEIN 3"/>
    <property type="match status" value="1"/>
</dbReference>
<comment type="subcellular location">
    <subcellularLocation>
        <location evidence="1">Membrane</location>
    </subcellularLocation>
</comment>
<feature type="non-terminal residue" evidence="8">
    <location>
        <position position="1"/>
    </location>
</feature>
<proteinExistence type="predicted"/>
<reference evidence="8" key="1">
    <citation type="submission" date="2025-08" db="UniProtKB">
        <authorList>
            <consortium name="RefSeq"/>
        </authorList>
    </citation>
    <scope>IDENTIFICATION</scope>
    <source>
        <tissue evidence="8">Muscle</tissue>
    </source>
</reference>
<dbReference type="PANTHER" id="PTHR13608:SF3">
    <property type="entry name" value="ARMADILLO-LIKE HELICAL DOMAIN-CONTAINING PROTEIN 3"/>
    <property type="match status" value="1"/>
</dbReference>
<keyword evidence="4" id="KW-0472">Membrane</keyword>